<evidence type="ECO:0000313" key="1">
    <source>
        <dbReference type="EMBL" id="KAJ8005547.1"/>
    </source>
</evidence>
<accession>A0ACC2GPQ6</accession>
<name>A0ACC2GPQ6_DALPE</name>
<dbReference type="EMBL" id="CM055737">
    <property type="protein sequence ID" value="KAJ8005547.1"/>
    <property type="molecule type" value="Genomic_DNA"/>
</dbReference>
<evidence type="ECO:0000313" key="2">
    <source>
        <dbReference type="Proteomes" id="UP001157502"/>
    </source>
</evidence>
<organism evidence="1 2">
    <name type="scientific">Dallia pectoralis</name>
    <name type="common">Alaska blackfish</name>
    <dbReference type="NCBI Taxonomy" id="75939"/>
    <lineage>
        <taxon>Eukaryota</taxon>
        <taxon>Metazoa</taxon>
        <taxon>Chordata</taxon>
        <taxon>Craniata</taxon>
        <taxon>Vertebrata</taxon>
        <taxon>Euteleostomi</taxon>
        <taxon>Actinopterygii</taxon>
        <taxon>Neopterygii</taxon>
        <taxon>Teleostei</taxon>
        <taxon>Protacanthopterygii</taxon>
        <taxon>Esociformes</taxon>
        <taxon>Umbridae</taxon>
        <taxon>Dallia</taxon>
    </lineage>
</organism>
<sequence>MIIIKFLCFLVFTILHLYLQAGDCAEIVGGQEVEPHSVPYIALLEDKNDMGCGGMLINKKWVLTAAHCLGWGFPWQTDIQMVHLGVHSLKKATRSSIQSIQVMKNIPHPDYDATTHQHDIMLLQLKKAVKESNTVRVKPLPNPLKDIQAGTKCFVAGWGLTSEKGSASDVLLNVSVTVIDRKVCNKSYGGEITNGMFCAGSVTDQPADACQGDSGGPLVCGGELRGVVSHGKGCGHKDYPGVYTFISKYDDWIKKTIGTAE</sequence>
<dbReference type="Proteomes" id="UP001157502">
    <property type="component" value="Chromosome 10"/>
</dbReference>
<comment type="caution">
    <text evidence="1">The sequence shown here is derived from an EMBL/GenBank/DDBJ whole genome shotgun (WGS) entry which is preliminary data.</text>
</comment>
<reference evidence="1" key="1">
    <citation type="submission" date="2021-05" db="EMBL/GenBank/DDBJ databases">
        <authorList>
            <person name="Pan Q."/>
            <person name="Jouanno E."/>
            <person name="Zahm M."/>
            <person name="Klopp C."/>
            <person name="Cabau C."/>
            <person name="Louis A."/>
            <person name="Berthelot C."/>
            <person name="Parey E."/>
            <person name="Roest Crollius H."/>
            <person name="Montfort J."/>
            <person name="Robinson-Rechavi M."/>
            <person name="Bouchez O."/>
            <person name="Lampietro C."/>
            <person name="Lopez Roques C."/>
            <person name="Donnadieu C."/>
            <person name="Postlethwait J."/>
            <person name="Bobe J."/>
            <person name="Dillon D."/>
            <person name="Chandos A."/>
            <person name="von Hippel F."/>
            <person name="Guiguen Y."/>
        </authorList>
    </citation>
    <scope>NUCLEOTIDE SEQUENCE</scope>
    <source>
        <strain evidence="1">YG-Jan2019</strain>
    </source>
</reference>
<protein>
    <submittedName>
        <fullName evidence="1">Uncharacterized protein</fullName>
    </submittedName>
</protein>
<gene>
    <name evidence="1" type="ORF">DPEC_G00119080</name>
</gene>
<proteinExistence type="predicted"/>
<keyword evidence="2" id="KW-1185">Reference proteome</keyword>